<evidence type="ECO:0000313" key="8">
    <source>
        <dbReference type="Proteomes" id="UP000238362"/>
    </source>
</evidence>
<evidence type="ECO:0000256" key="3">
    <source>
        <dbReference type="ARBA" id="ARBA00022801"/>
    </source>
</evidence>
<keyword evidence="8" id="KW-1185">Reference proteome</keyword>
<dbReference type="InterPro" id="IPR000073">
    <property type="entry name" value="AB_hydrolase_1"/>
</dbReference>
<evidence type="ECO:0000256" key="4">
    <source>
        <dbReference type="SAM" id="MobiDB-lite"/>
    </source>
</evidence>
<evidence type="ECO:0000256" key="2">
    <source>
        <dbReference type="ARBA" id="ARBA00022729"/>
    </source>
</evidence>
<name>A0A2T0LU61_9PSEU</name>
<evidence type="ECO:0000259" key="5">
    <source>
        <dbReference type="Pfam" id="PF00561"/>
    </source>
</evidence>
<comment type="caution">
    <text evidence="7">The sequence shown here is derived from an EMBL/GenBank/DDBJ whole genome shotgun (WGS) entry which is preliminary data.</text>
</comment>
<keyword evidence="2" id="KW-0732">Signal</keyword>
<dbReference type="SUPFAM" id="SSF53474">
    <property type="entry name" value="alpha/beta-Hydrolases"/>
    <property type="match status" value="1"/>
</dbReference>
<dbReference type="InterPro" id="IPR051601">
    <property type="entry name" value="Serine_prot/Carboxylest_S33"/>
</dbReference>
<sequence length="576" mass="61931">MCHSLLPPSERTMVAEAARHYGRDQSSESGGWLMRRDRGVRTFFAVSAALLVAAGLVTAGQPNAAAAPAPKPPAPPLGTNGAPVPELAWGPCPADSPPGYECAEAEVPLSYRDPHGPAITLALGRLPATDQAGKQGTIFYNPGGPGGSGQFPPELTPGLHEKFDIVGFDPRGIGASTPLRCFATPEQAQLLDHQFPTTLREQKRVIDDTAAAMRLCDRNAGPLLDHMSTANVARDMDLLRQALGEEKTSYYGISYGSHLGAVYANLFPERAGALVIDAVLDPVEWTTGYRPLDRFQPFSYRLGSFDGAQRALGTFLSACAEDARCAFREPGRDLREKYDTLLDRLEREPAVIQPPGGEPMEITYQQAIQTTLGALYSADLAPVLAEYLQALYVATDPGLRVTSPPVAEIPPAAPTPGYQDADEFYAGPEQGISVFCADSRNPGNPWVWGHYARKADRKARGFGPVWTWLSLPCATWPGHDRDAYSGPWHRRTAEPVLVIGNSLGDPATPYEDAVRTSRLLGDARLLTLESFGHGARGESACIDAALDAYFLDGKLPPEGTVCQPDRGPFDTAAARE</sequence>
<feature type="region of interest" description="Disordered" evidence="4">
    <location>
        <begin position="63"/>
        <end position="82"/>
    </location>
</feature>
<feature type="domain" description="AB hydrolase-1" evidence="5">
    <location>
        <begin position="138"/>
        <end position="296"/>
    </location>
</feature>
<gene>
    <name evidence="7" type="ORF">B0I33_106373</name>
</gene>
<dbReference type="InterPro" id="IPR029058">
    <property type="entry name" value="AB_hydrolase_fold"/>
</dbReference>
<protein>
    <submittedName>
        <fullName evidence="7">Alpha/beta hydrolase family protein</fullName>
    </submittedName>
</protein>
<dbReference type="InterPro" id="IPR013595">
    <property type="entry name" value="Pept_S33_TAP-like_C"/>
</dbReference>
<evidence type="ECO:0000256" key="1">
    <source>
        <dbReference type="ARBA" id="ARBA00010088"/>
    </source>
</evidence>
<dbReference type="Pfam" id="PF00561">
    <property type="entry name" value="Abhydrolase_1"/>
    <property type="match status" value="1"/>
</dbReference>
<dbReference type="AlphaFoldDB" id="A0A2T0LU61"/>
<comment type="similarity">
    <text evidence="1">Belongs to the peptidase S33 family.</text>
</comment>
<proteinExistence type="inferred from homology"/>
<feature type="domain" description="Peptidase S33 tripeptidyl aminopeptidase-like C-terminal" evidence="6">
    <location>
        <begin position="462"/>
        <end position="562"/>
    </location>
</feature>
<dbReference type="Pfam" id="PF08386">
    <property type="entry name" value="Abhydrolase_4"/>
    <property type="match status" value="1"/>
</dbReference>
<dbReference type="Gene3D" id="3.40.50.1820">
    <property type="entry name" value="alpha/beta hydrolase"/>
    <property type="match status" value="1"/>
</dbReference>
<dbReference type="EMBL" id="PVNH01000006">
    <property type="protein sequence ID" value="PRX47271.1"/>
    <property type="molecule type" value="Genomic_DNA"/>
</dbReference>
<organism evidence="7 8">
    <name type="scientific">Prauserella shujinwangii</name>
    <dbReference type="NCBI Taxonomy" id="1453103"/>
    <lineage>
        <taxon>Bacteria</taxon>
        <taxon>Bacillati</taxon>
        <taxon>Actinomycetota</taxon>
        <taxon>Actinomycetes</taxon>
        <taxon>Pseudonocardiales</taxon>
        <taxon>Pseudonocardiaceae</taxon>
        <taxon>Prauserella</taxon>
    </lineage>
</organism>
<evidence type="ECO:0000313" key="7">
    <source>
        <dbReference type="EMBL" id="PRX47271.1"/>
    </source>
</evidence>
<keyword evidence="3 7" id="KW-0378">Hydrolase</keyword>
<dbReference type="PANTHER" id="PTHR43248">
    <property type="entry name" value="2-SUCCINYL-6-HYDROXY-2,4-CYCLOHEXADIENE-1-CARBOXYLATE SYNTHASE"/>
    <property type="match status" value="1"/>
</dbReference>
<dbReference type="GO" id="GO:0016787">
    <property type="term" value="F:hydrolase activity"/>
    <property type="evidence" value="ECO:0007669"/>
    <property type="project" value="UniProtKB-KW"/>
</dbReference>
<dbReference type="PANTHER" id="PTHR43248:SF29">
    <property type="entry name" value="TRIPEPTIDYL AMINOPEPTIDASE"/>
    <property type="match status" value="1"/>
</dbReference>
<evidence type="ECO:0000259" key="6">
    <source>
        <dbReference type="Pfam" id="PF08386"/>
    </source>
</evidence>
<reference evidence="7 8" key="1">
    <citation type="submission" date="2018-03" db="EMBL/GenBank/DDBJ databases">
        <title>Genomic Encyclopedia of Type Strains, Phase III (KMG-III): the genomes of soil and plant-associated and newly described type strains.</title>
        <authorList>
            <person name="Whitman W."/>
        </authorList>
    </citation>
    <scope>NUCLEOTIDE SEQUENCE [LARGE SCALE GENOMIC DNA]</scope>
    <source>
        <strain evidence="7 8">CGMCC 4.7125</strain>
    </source>
</reference>
<dbReference type="Proteomes" id="UP000238362">
    <property type="component" value="Unassembled WGS sequence"/>
</dbReference>
<accession>A0A2T0LU61</accession>